<name>A0A5P2G5I6_9BACT</name>
<organism evidence="7 8">
    <name type="scientific">Rhizosphaericola mali</name>
    <dbReference type="NCBI Taxonomy" id="2545455"/>
    <lineage>
        <taxon>Bacteria</taxon>
        <taxon>Pseudomonadati</taxon>
        <taxon>Bacteroidota</taxon>
        <taxon>Chitinophagia</taxon>
        <taxon>Chitinophagales</taxon>
        <taxon>Chitinophagaceae</taxon>
        <taxon>Rhizosphaericola</taxon>
    </lineage>
</organism>
<sequence>METTVDLHGEGHHEDGKKMVIKITILLSVITIIELILGFIMMPMPEGSFSRHFIKGIIIVLMLWKAYYITGYFMHLKHENGVMKKLILIPLSIFVWFIIAFLADGASYLHLRKTYDPYSLKMNSMKAPQHEEGAEHHSPTEE</sequence>
<evidence type="ECO:0000313" key="8">
    <source>
        <dbReference type="Proteomes" id="UP000292424"/>
    </source>
</evidence>
<evidence type="ECO:0000256" key="2">
    <source>
        <dbReference type="ARBA" id="ARBA00022475"/>
    </source>
</evidence>
<reference evidence="7 8" key="1">
    <citation type="submission" date="2019-09" db="EMBL/GenBank/DDBJ databases">
        <title>Complete genome sequence of Arachidicoccus sp. B3-10 isolated from apple orchard soil.</title>
        <authorList>
            <person name="Kim H.S."/>
            <person name="Han K.-I."/>
            <person name="Suh M.K."/>
            <person name="Lee K.C."/>
            <person name="Eom M.K."/>
            <person name="Kim J.-S."/>
            <person name="Kang S.W."/>
            <person name="Sin Y."/>
            <person name="Lee J.-S."/>
        </authorList>
    </citation>
    <scope>NUCLEOTIDE SEQUENCE [LARGE SCALE GENOMIC DNA]</scope>
    <source>
        <strain evidence="7 8">B3-10</strain>
    </source>
</reference>
<evidence type="ECO:0000256" key="4">
    <source>
        <dbReference type="ARBA" id="ARBA00022989"/>
    </source>
</evidence>
<keyword evidence="5 6" id="KW-0472">Membrane</keyword>
<feature type="transmembrane region" description="Helical" evidence="6">
    <location>
        <begin position="53"/>
        <end position="74"/>
    </location>
</feature>
<keyword evidence="8" id="KW-1185">Reference proteome</keyword>
<dbReference type="Proteomes" id="UP000292424">
    <property type="component" value="Chromosome"/>
</dbReference>
<keyword evidence="2" id="KW-1003">Cell membrane</keyword>
<keyword evidence="3 6" id="KW-0812">Transmembrane</keyword>
<evidence type="ECO:0000256" key="6">
    <source>
        <dbReference type="SAM" id="Phobius"/>
    </source>
</evidence>
<dbReference type="RefSeq" id="WP_131331448.1">
    <property type="nucleotide sequence ID" value="NZ_CP044016.1"/>
</dbReference>
<dbReference type="GO" id="GO:0005886">
    <property type="term" value="C:plasma membrane"/>
    <property type="evidence" value="ECO:0007669"/>
    <property type="project" value="UniProtKB-SubCell"/>
</dbReference>
<evidence type="ECO:0000313" key="7">
    <source>
        <dbReference type="EMBL" id="QES90467.1"/>
    </source>
</evidence>
<evidence type="ECO:0000256" key="5">
    <source>
        <dbReference type="ARBA" id="ARBA00023136"/>
    </source>
</evidence>
<dbReference type="Pfam" id="PF03626">
    <property type="entry name" value="COX4_pro"/>
    <property type="match status" value="1"/>
</dbReference>
<keyword evidence="4 6" id="KW-1133">Transmembrane helix</keyword>
<dbReference type="KEGG" id="arac:E0W69_018000"/>
<dbReference type="InterPro" id="IPR005171">
    <property type="entry name" value="Cyt_c_oxidase_su4_prok"/>
</dbReference>
<proteinExistence type="predicted"/>
<accession>A0A5P2G5I6</accession>
<evidence type="ECO:0000256" key="3">
    <source>
        <dbReference type="ARBA" id="ARBA00022692"/>
    </source>
</evidence>
<dbReference type="EMBL" id="CP044016">
    <property type="protein sequence ID" value="QES90467.1"/>
    <property type="molecule type" value="Genomic_DNA"/>
</dbReference>
<comment type="subcellular location">
    <subcellularLocation>
        <location evidence="1">Cell membrane</location>
        <topology evidence="1">Multi-pass membrane protein</topology>
    </subcellularLocation>
</comment>
<feature type="transmembrane region" description="Helical" evidence="6">
    <location>
        <begin position="86"/>
        <end position="111"/>
    </location>
</feature>
<gene>
    <name evidence="7" type="ORF">E0W69_018000</name>
</gene>
<dbReference type="AlphaFoldDB" id="A0A5P2G5I6"/>
<evidence type="ECO:0000256" key="1">
    <source>
        <dbReference type="ARBA" id="ARBA00004651"/>
    </source>
</evidence>
<dbReference type="OrthoDB" id="981917at2"/>
<feature type="transmembrane region" description="Helical" evidence="6">
    <location>
        <begin position="20"/>
        <end position="41"/>
    </location>
</feature>
<protein>
    <submittedName>
        <fullName evidence="7">Cytochrome C oxidase subunit IV family protein</fullName>
    </submittedName>
</protein>